<comment type="caution">
    <text evidence="1">The sequence shown here is derived from an EMBL/GenBank/DDBJ whole genome shotgun (WGS) entry which is preliminary data.</text>
</comment>
<name>A0A3P1SUX8_9GAMM</name>
<reference evidence="1 2" key="1">
    <citation type="submission" date="2018-11" db="EMBL/GenBank/DDBJ databases">
        <title>The draft genome sequence of Amphritea balenae JAMM 1525T.</title>
        <authorList>
            <person name="Fang Z."/>
            <person name="Zhang Y."/>
            <person name="Han X."/>
        </authorList>
    </citation>
    <scope>NUCLEOTIDE SEQUENCE [LARGE SCALE GENOMIC DNA]</scope>
    <source>
        <strain evidence="1 2">JAMM 1525</strain>
    </source>
</reference>
<keyword evidence="2" id="KW-1185">Reference proteome</keyword>
<proteinExistence type="predicted"/>
<evidence type="ECO:0000313" key="1">
    <source>
        <dbReference type="EMBL" id="RRD01014.1"/>
    </source>
</evidence>
<gene>
    <name evidence="1" type="ORF">EHS89_00130</name>
</gene>
<dbReference type="EMBL" id="RQXV01000001">
    <property type="protein sequence ID" value="RRD01014.1"/>
    <property type="molecule type" value="Genomic_DNA"/>
</dbReference>
<organism evidence="1 2">
    <name type="scientific">Amphritea balenae</name>
    <dbReference type="NCBI Taxonomy" id="452629"/>
    <lineage>
        <taxon>Bacteria</taxon>
        <taxon>Pseudomonadati</taxon>
        <taxon>Pseudomonadota</taxon>
        <taxon>Gammaproteobacteria</taxon>
        <taxon>Oceanospirillales</taxon>
        <taxon>Oceanospirillaceae</taxon>
        <taxon>Amphritea</taxon>
    </lineage>
</organism>
<dbReference type="Proteomes" id="UP000267535">
    <property type="component" value="Unassembled WGS sequence"/>
</dbReference>
<sequence>MCGTARIRHCHHQRREISSESGLFDGISSSVLQRFTEQANAADMRRNVLQQLGRYPADRNADVIDIDTSADGDSVDSHALPDPE</sequence>
<evidence type="ECO:0000313" key="2">
    <source>
        <dbReference type="Proteomes" id="UP000267535"/>
    </source>
</evidence>
<protein>
    <submittedName>
        <fullName evidence="1">Uncharacterized protein</fullName>
    </submittedName>
</protein>
<dbReference type="RefSeq" id="WP_124924086.1">
    <property type="nucleotide sequence ID" value="NZ_BMOH01000001.1"/>
</dbReference>
<accession>A0A3P1SUX8</accession>
<dbReference type="AlphaFoldDB" id="A0A3P1SUX8"/>